<accession>A0A2P9ANA2</accession>
<reference evidence="3" key="1">
    <citation type="submission" date="2016-12" db="EMBL/GenBank/DDBJ databases">
        <authorList>
            <person name="Brunel B."/>
        </authorList>
    </citation>
    <scope>NUCLEOTIDE SEQUENCE [LARGE SCALE GENOMIC DNA]</scope>
</reference>
<evidence type="ECO:0000313" key="3">
    <source>
        <dbReference type="Proteomes" id="UP000245698"/>
    </source>
</evidence>
<name>A0A2P9ANA2_9HYPH</name>
<dbReference type="EMBL" id="FUIG01000037">
    <property type="protein sequence ID" value="SJM32612.1"/>
    <property type="molecule type" value="Genomic_DNA"/>
</dbReference>
<proteinExistence type="predicted"/>
<feature type="region of interest" description="Disordered" evidence="1">
    <location>
        <begin position="28"/>
        <end position="52"/>
    </location>
</feature>
<gene>
    <name evidence="2" type="ORF">BQ8482_30068</name>
</gene>
<organism evidence="2 3">
    <name type="scientific">Mesorhizobium delmotii</name>
    <dbReference type="NCBI Taxonomy" id="1631247"/>
    <lineage>
        <taxon>Bacteria</taxon>
        <taxon>Pseudomonadati</taxon>
        <taxon>Pseudomonadota</taxon>
        <taxon>Alphaproteobacteria</taxon>
        <taxon>Hyphomicrobiales</taxon>
        <taxon>Phyllobacteriaceae</taxon>
        <taxon>Mesorhizobium</taxon>
    </lineage>
</organism>
<dbReference type="Proteomes" id="UP000245698">
    <property type="component" value="Unassembled WGS sequence"/>
</dbReference>
<evidence type="ECO:0000313" key="2">
    <source>
        <dbReference type="EMBL" id="SJM32612.1"/>
    </source>
</evidence>
<dbReference type="AlphaFoldDB" id="A0A2P9ANA2"/>
<sequence>MIIEAVVDAYEPMLPPRMPNEYRKNMRTALRETPQGDRSKPRSGAAEDDDGLTALACLATKRR</sequence>
<protein>
    <submittedName>
        <fullName evidence="2">Uncharacterized protein</fullName>
    </submittedName>
</protein>
<keyword evidence="3" id="KW-1185">Reference proteome</keyword>
<evidence type="ECO:0000256" key="1">
    <source>
        <dbReference type="SAM" id="MobiDB-lite"/>
    </source>
</evidence>